<dbReference type="InterPro" id="IPR009080">
    <property type="entry name" value="tRNAsynth_Ia_anticodon-bd"/>
</dbReference>
<evidence type="ECO:0000313" key="13">
    <source>
        <dbReference type="Proteomes" id="UP000063965"/>
    </source>
</evidence>
<comment type="subcellular location">
    <subcellularLocation>
        <location evidence="8">Cytoplasm</location>
    </subcellularLocation>
</comment>
<evidence type="ECO:0000256" key="7">
    <source>
        <dbReference type="ARBA" id="ARBA00047552"/>
    </source>
</evidence>
<dbReference type="InterPro" id="IPR013155">
    <property type="entry name" value="M/V/L/I-tRNA-synth_anticd-bd"/>
</dbReference>
<dbReference type="CDD" id="cd00817">
    <property type="entry name" value="ValRS_core"/>
    <property type="match status" value="1"/>
</dbReference>
<dbReference type="SUPFAM" id="SSF50677">
    <property type="entry name" value="ValRS/IleRS/LeuRS editing domain"/>
    <property type="match status" value="1"/>
</dbReference>
<comment type="catalytic activity">
    <reaction evidence="7 8">
        <text>tRNA(Val) + L-valine + ATP = L-valyl-tRNA(Val) + AMP + diphosphate</text>
        <dbReference type="Rhea" id="RHEA:10704"/>
        <dbReference type="Rhea" id="RHEA-COMP:9672"/>
        <dbReference type="Rhea" id="RHEA-COMP:9708"/>
        <dbReference type="ChEBI" id="CHEBI:30616"/>
        <dbReference type="ChEBI" id="CHEBI:33019"/>
        <dbReference type="ChEBI" id="CHEBI:57762"/>
        <dbReference type="ChEBI" id="CHEBI:78442"/>
        <dbReference type="ChEBI" id="CHEBI:78537"/>
        <dbReference type="ChEBI" id="CHEBI:456215"/>
        <dbReference type="EC" id="6.1.1.9"/>
    </reaction>
</comment>
<dbReference type="InterPro" id="IPR033705">
    <property type="entry name" value="Anticodon_Ia_Val"/>
</dbReference>
<proteinExistence type="inferred from homology"/>
<dbReference type="PRINTS" id="PR00986">
    <property type="entry name" value="TRNASYNTHVAL"/>
</dbReference>
<dbReference type="Gene3D" id="1.10.730.10">
    <property type="entry name" value="Isoleucyl-tRNA Synthetase, Domain 1"/>
    <property type="match status" value="1"/>
</dbReference>
<dbReference type="HAMAP" id="MF_02004">
    <property type="entry name" value="Val_tRNA_synth_type1"/>
    <property type="match status" value="1"/>
</dbReference>
<feature type="coiled-coil region" evidence="8">
    <location>
        <begin position="852"/>
        <end position="921"/>
    </location>
</feature>
<evidence type="ECO:0000313" key="12">
    <source>
        <dbReference type="EMBL" id="AKQ33755.1"/>
    </source>
</evidence>
<dbReference type="EC" id="6.1.1.9" evidence="8"/>
<dbReference type="NCBIfam" id="TIGR00422">
    <property type="entry name" value="valS"/>
    <property type="match status" value="1"/>
</dbReference>
<dbReference type="InterPro" id="IPR002303">
    <property type="entry name" value="Valyl-tRNA_ligase"/>
</dbReference>
<dbReference type="InterPro" id="IPR037118">
    <property type="entry name" value="Val-tRNA_synth_C_sf"/>
</dbReference>
<dbReference type="InterPro" id="IPR002300">
    <property type="entry name" value="aa-tRNA-synth_Ia"/>
</dbReference>
<feature type="domain" description="Valyl-tRNA synthetase tRNA-binding arm" evidence="11">
    <location>
        <begin position="858"/>
        <end position="918"/>
    </location>
</feature>
<dbReference type="SUPFAM" id="SSF52374">
    <property type="entry name" value="Nucleotidylyl transferase"/>
    <property type="match status" value="1"/>
</dbReference>
<keyword evidence="8" id="KW-0175">Coiled coil</keyword>
<dbReference type="GO" id="GO:0016874">
    <property type="term" value="F:ligase activity"/>
    <property type="evidence" value="ECO:0007669"/>
    <property type="project" value="UniProtKB-KW"/>
</dbReference>
<dbReference type="CDD" id="cd07962">
    <property type="entry name" value="Anticodon_Ia_Val"/>
    <property type="match status" value="1"/>
</dbReference>
<comment type="function">
    <text evidence="8">Catalyzes the attachment of valine to tRNA(Val). As ValRS can inadvertently accommodate and process structurally similar amino acids such as threonine, to avoid such errors, it has a 'posttransfer' editing activity that hydrolyzes mischarged Thr-tRNA(Val) in a tRNA-dependent manner.</text>
</comment>
<dbReference type="InterPro" id="IPR019499">
    <property type="entry name" value="Val-tRNA_synth_tRNA-bd"/>
</dbReference>
<keyword evidence="4 8" id="KW-0067">ATP-binding</keyword>
<keyword evidence="2 8" id="KW-0436">Ligase</keyword>
<comment type="similarity">
    <text evidence="8">Belongs to the class-I aminoacyl-tRNA synthetase family. ValS type 1 subfamily.</text>
</comment>
<dbReference type="InterPro" id="IPR009008">
    <property type="entry name" value="Val/Leu/Ile-tRNA-synth_edit"/>
</dbReference>
<organism evidence="12 13">
    <name type="scientific">Candidatus Coxiella mudrowiae</name>
    <dbReference type="NCBI Taxonomy" id="2054173"/>
    <lineage>
        <taxon>Bacteria</taxon>
        <taxon>Pseudomonadati</taxon>
        <taxon>Pseudomonadota</taxon>
        <taxon>Gammaproteobacteria</taxon>
        <taxon>Legionellales</taxon>
        <taxon>Coxiellaceae</taxon>
        <taxon>Coxiella</taxon>
    </lineage>
</organism>
<evidence type="ECO:0000256" key="5">
    <source>
        <dbReference type="ARBA" id="ARBA00022917"/>
    </source>
</evidence>
<accession>A0ABM5UUW8</accession>
<dbReference type="InterPro" id="IPR010978">
    <property type="entry name" value="tRNA-bd_arm"/>
</dbReference>
<evidence type="ECO:0000256" key="3">
    <source>
        <dbReference type="ARBA" id="ARBA00022741"/>
    </source>
</evidence>
<sequence length="921" mass="107226">MEKTYDPKLIEKKWADYWKKHQLSRPPGSGTPYCIMLPPPNVTGTLHMGHGFQQTLMDVLTRYHRMQGHRTLWQGGTDHAGISTQMVVEQKLAQQGLTRHDLGRKSFIERVWEWRDRSGNKITRQMRRLGVSIDWSRERFSMDEGLSRATTQAFVRLYNESLIYRGKRLVNWDPILNTAISDLEVTTKEMDGALWYLRYPLTDGTGHLTVATTRPETLLGDVAIAVHPDDERYQHYIGKKVHLPLTNNRTIPIIADTAVDREFGTGSVKITPAHNFNDYEMGQRHQLPLINILTPEGQLNENVPKPYQGLDRFDARKKIVADLEENHFLEKTEPYRVPVPRGERSGAVIEPFLTDQWFLKMESLVEPALAAVKSGELKLIPATWKKTYLQWLTNIQDWCISRQLWWGHRLPVWYDEEKNYYVGHSPEEIRKKYHLGTEIKLEQETDVLDTWFSASLWPFATLGWPDKTETYKIFYPTQVLVTGFDIIFFWVARMAMMGLKLTGKLPFHEVYIHGLIRDNQGRKMSKSKGNVIDPIDIIDGISLEELIKKRTRALLQPKMAKSIEKLTRKEFPQGIASYGTDALRFTFCALASTGRDINFDMGRIEGYRNFCNKIWNAARFVIINTEGKDLNPEKPLTYNIVDRWIRSRLQQAIKEAKKALDHYRFDFLAQILYEFIWNEYCDWYIEFAKCLLYNENTKPSQQRGTRITLLEILESLLRLLHPLMPFITEEIWHTVAPLVDKNGNSIMIEPYPEFNKSELDKEANAEIEWLKNIITAIRTLRAEMNISPAKTITLIFNKGEDNDKKRLRETEQYVKSLGKIAQWRWADTNEPLPLSATDIMGNLEIHIPLAGLILKDIELARLKKEITKLQREQENSLKKLDNPNYIIKSPKEIVEKEQLLLETTQKTLKKLQLRYAKIESL</sequence>
<dbReference type="Pfam" id="PF10458">
    <property type="entry name" value="Val_tRNA-synt_C"/>
    <property type="match status" value="1"/>
</dbReference>
<dbReference type="InterPro" id="IPR014729">
    <property type="entry name" value="Rossmann-like_a/b/a_fold"/>
</dbReference>
<evidence type="ECO:0000256" key="6">
    <source>
        <dbReference type="ARBA" id="ARBA00023146"/>
    </source>
</evidence>
<dbReference type="EMBL" id="CP011126">
    <property type="protein sequence ID" value="AKQ33755.1"/>
    <property type="molecule type" value="Genomic_DNA"/>
</dbReference>
<evidence type="ECO:0000256" key="2">
    <source>
        <dbReference type="ARBA" id="ARBA00022598"/>
    </source>
</evidence>
<protein>
    <recommendedName>
        <fullName evidence="8">Valine--tRNA ligase</fullName>
        <ecNumber evidence="8">6.1.1.9</ecNumber>
    </recommendedName>
    <alternativeName>
        <fullName evidence="8">Valyl-tRNA synthetase</fullName>
        <shortName evidence="8">ValRS</shortName>
    </alternativeName>
</protein>
<dbReference type="Gene3D" id="3.40.50.620">
    <property type="entry name" value="HUPs"/>
    <property type="match status" value="2"/>
</dbReference>
<keyword evidence="13" id="KW-1185">Reference proteome</keyword>
<dbReference type="PROSITE" id="PS00178">
    <property type="entry name" value="AA_TRNA_LIGASE_I"/>
    <property type="match status" value="1"/>
</dbReference>
<dbReference type="PANTHER" id="PTHR11946:SF93">
    <property type="entry name" value="VALINE--TRNA LIGASE, CHLOROPLASTIC_MITOCHONDRIAL 2"/>
    <property type="match status" value="1"/>
</dbReference>
<dbReference type="Pfam" id="PF08264">
    <property type="entry name" value="Anticodon_1"/>
    <property type="match status" value="1"/>
</dbReference>
<keyword evidence="5 8" id="KW-0648">Protein biosynthesis</keyword>
<dbReference type="SUPFAM" id="SSF46589">
    <property type="entry name" value="tRNA-binding arm"/>
    <property type="match status" value="1"/>
</dbReference>
<dbReference type="PANTHER" id="PTHR11946">
    <property type="entry name" value="VALYL-TRNA SYNTHETASES"/>
    <property type="match status" value="1"/>
</dbReference>
<feature type="short sequence motif" description="'KMSKS' region" evidence="8">
    <location>
        <begin position="523"/>
        <end position="527"/>
    </location>
</feature>
<keyword evidence="6 8" id="KW-0030">Aminoacyl-tRNA synthetase</keyword>
<evidence type="ECO:0000256" key="8">
    <source>
        <dbReference type="HAMAP-Rule" id="MF_02004"/>
    </source>
</evidence>
<evidence type="ECO:0000256" key="4">
    <source>
        <dbReference type="ARBA" id="ARBA00022840"/>
    </source>
</evidence>
<feature type="binding site" evidence="8">
    <location>
        <position position="526"/>
    </location>
    <ligand>
        <name>ATP</name>
        <dbReference type="ChEBI" id="CHEBI:30616"/>
    </ligand>
</feature>
<evidence type="ECO:0000259" key="9">
    <source>
        <dbReference type="Pfam" id="PF00133"/>
    </source>
</evidence>
<evidence type="ECO:0000259" key="10">
    <source>
        <dbReference type="Pfam" id="PF08264"/>
    </source>
</evidence>
<dbReference type="Pfam" id="PF00133">
    <property type="entry name" value="tRNA-synt_1"/>
    <property type="match status" value="1"/>
</dbReference>
<keyword evidence="3 8" id="KW-0547">Nucleotide-binding</keyword>
<evidence type="ECO:0000259" key="11">
    <source>
        <dbReference type="Pfam" id="PF10458"/>
    </source>
</evidence>
<dbReference type="Gene3D" id="3.90.740.10">
    <property type="entry name" value="Valyl/Leucyl/Isoleucyl-tRNA synthetase, editing domain"/>
    <property type="match status" value="1"/>
</dbReference>
<name>A0ABM5UUW8_9COXI</name>
<dbReference type="Gene3D" id="1.10.287.380">
    <property type="entry name" value="Valyl-tRNA synthetase, C-terminal domain"/>
    <property type="match status" value="1"/>
</dbReference>
<evidence type="ECO:0000256" key="1">
    <source>
        <dbReference type="ARBA" id="ARBA00022490"/>
    </source>
</evidence>
<keyword evidence="1 8" id="KW-0963">Cytoplasm</keyword>
<dbReference type="SUPFAM" id="SSF47323">
    <property type="entry name" value="Anticodon-binding domain of a subclass of class I aminoacyl-tRNA synthetases"/>
    <property type="match status" value="1"/>
</dbReference>
<dbReference type="RefSeq" id="WP_048875388.1">
    <property type="nucleotide sequence ID" value="NZ_CP011126.1"/>
</dbReference>
<gene>
    <name evidence="8 12" type="primary">valS</name>
    <name evidence="12" type="ORF">CleRT_10870</name>
</gene>
<comment type="subunit">
    <text evidence="8">Monomer.</text>
</comment>
<dbReference type="Proteomes" id="UP000063965">
    <property type="component" value="Chromosome"/>
</dbReference>
<dbReference type="InterPro" id="IPR001412">
    <property type="entry name" value="aa-tRNA-synth_I_CS"/>
</dbReference>
<comment type="domain">
    <text evidence="8">ValRS has two distinct active sites: one for aminoacylation and one for editing. The misactivated threonine is translocated from the active site to the editing site.</text>
</comment>
<dbReference type="NCBIfam" id="NF004349">
    <property type="entry name" value="PRK05729.1"/>
    <property type="match status" value="1"/>
</dbReference>
<feature type="domain" description="Methionyl/Valyl/Leucyl/Isoleucyl-tRNA synthetase anticodon-binding" evidence="10">
    <location>
        <begin position="642"/>
        <end position="792"/>
    </location>
</feature>
<reference evidence="12 13" key="1">
    <citation type="journal article" date="2015" name="Genome Biol. Evol.">
        <title>Distinctive Genome Reduction Rates Revealed by Genomic Analyses of Two Coxiella-Like Endosymbionts in Ticks.</title>
        <authorList>
            <person name="Gottlieb Y."/>
            <person name="Lalzar I."/>
            <person name="Klasson L."/>
        </authorList>
    </citation>
    <scope>NUCLEOTIDE SEQUENCE [LARGE SCALE GENOMIC DNA]</scope>
    <source>
        <strain evidence="12 13">CRt</strain>
    </source>
</reference>
<comment type="domain">
    <text evidence="8">The C-terminal coiled-coil domain is crucial for aminoacylation activity.</text>
</comment>
<feature type="short sequence motif" description="'HIGH' region" evidence="8">
    <location>
        <begin position="40"/>
        <end position="50"/>
    </location>
</feature>
<feature type="domain" description="Aminoacyl-tRNA synthetase class Ia" evidence="9">
    <location>
        <begin position="17"/>
        <end position="600"/>
    </location>
</feature>